<evidence type="ECO:0000313" key="1">
    <source>
        <dbReference type="EMBL" id="AOO92925.1"/>
    </source>
</evidence>
<dbReference type="AlphaFoldDB" id="A0A1C9I1Y9"/>
<dbReference type="EMBL" id="KX490561">
    <property type="protein sequence ID" value="AOO92925.1"/>
    <property type="molecule type" value="Genomic_DNA"/>
</dbReference>
<reference evidence="1" key="1">
    <citation type="journal article" date="2015" name="BMC Genomics">
        <title>Transcriptome profiling of a Rhizobium leguminosarum bv. trifolii rosR mutant reveals the role of the transcriptional regulator RosR in motility, synthesis of cell-surface components, and other cellular processes.</title>
        <authorList>
            <person name="Rachwal K."/>
            <person name="Matczynska E."/>
            <person name="Janczarek M."/>
        </authorList>
    </citation>
    <scope>NUCLEOTIDE SEQUENCE</scope>
    <source>
        <strain evidence="1">Rt24.2</strain>
    </source>
</reference>
<protein>
    <submittedName>
        <fullName evidence="1">Uncharacterized protein</fullName>
    </submittedName>
</protein>
<accession>A0A1C9I1Y9</accession>
<proteinExistence type="predicted"/>
<reference evidence="1" key="2">
    <citation type="journal article" date="2016" name="Front. Microbiol.">
        <title>The Regulatory Protein RosR Affects Rhizobium leguminosarum bv. trifolii Protein Profiles, Cell Surface Properties, and Symbiosis with Clover.</title>
        <authorList>
            <person name="Rachwal K."/>
            <person name="Boguszewska A."/>
            <person name="Kopcinska J."/>
            <person name="Karas M."/>
            <person name="Tchorzewski M."/>
            <person name="Janczarek M."/>
        </authorList>
    </citation>
    <scope>NUCLEOTIDE SEQUENCE</scope>
    <source>
        <strain evidence="1">Rt24.2</strain>
    </source>
</reference>
<sequence length="38" mass="4580">MRMIFFKLLSSKSHRRIDLYGRRHAASIIELLEGYTNR</sequence>
<organism evidence="1">
    <name type="scientific">Rhizobium leguminosarum bv. trifolii</name>
    <dbReference type="NCBI Taxonomy" id="386"/>
    <lineage>
        <taxon>Bacteria</taxon>
        <taxon>Pseudomonadati</taxon>
        <taxon>Pseudomonadota</taxon>
        <taxon>Alphaproteobacteria</taxon>
        <taxon>Hyphomicrobiales</taxon>
        <taxon>Rhizobiaceae</taxon>
        <taxon>Rhizobium/Agrobacterium group</taxon>
        <taxon>Rhizobium</taxon>
    </lineage>
</organism>
<name>A0A1C9I1Y9_RHILT</name>